<name>A0A8B2P189_9HYPH</name>
<organism evidence="7 8">
    <name type="scientific">Acuticoccus sediminis</name>
    <dbReference type="NCBI Taxonomy" id="2184697"/>
    <lineage>
        <taxon>Bacteria</taxon>
        <taxon>Pseudomonadati</taxon>
        <taxon>Pseudomonadota</taxon>
        <taxon>Alphaproteobacteria</taxon>
        <taxon>Hyphomicrobiales</taxon>
        <taxon>Amorphaceae</taxon>
        <taxon>Acuticoccus</taxon>
    </lineage>
</organism>
<dbReference type="GO" id="GO:0019843">
    <property type="term" value="F:rRNA binding"/>
    <property type="evidence" value="ECO:0007669"/>
    <property type="project" value="UniProtKB-UniRule"/>
</dbReference>
<dbReference type="GO" id="GO:0005840">
    <property type="term" value="C:ribosome"/>
    <property type="evidence" value="ECO:0007669"/>
    <property type="project" value="UniProtKB-KW"/>
</dbReference>
<evidence type="ECO:0000256" key="4">
    <source>
        <dbReference type="ARBA" id="ARBA00022980"/>
    </source>
</evidence>
<comment type="subunit">
    <text evidence="6">Part of the 50S ribosomal subunit. Contacts protein L29, and trigger factor when it is bound to the ribosome.</text>
</comment>
<evidence type="ECO:0000256" key="1">
    <source>
        <dbReference type="ARBA" id="ARBA00006700"/>
    </source>
</evidence>
<proteinExistence type="inferred from homology"/>
<dbReference type="InterPro" id="IPR012678">
    <property type="entry name" value="Ribosomal_uL23/eL15/eS24_sf"/>
</dbReference>
<dbReference type="NCBIfam" id="NF004363">
    <property type="entry name" value="PRK05738.2-4"/>
    <property type="match status" value="1"/>
</dbReference>
<comment type="similarity">
    <text evidence="1 6">Belongs to the universal ribosomal protein uL23 family.</text>
</comment>
<evidence type="ECO:0000313" key="8">
    <source>
        <dbReference type="Proteomes" id="UP000249590"/>
    </source>
</evidence>
<dbReference type="HAMAP" id="MF_01369_B">
    <property type="entry name" value="Ribosomal_uL23_B"/>
    <property type="match status" value="1"/>
</dbReference>
<dbReference type="Gene3D" id="3.30.70.330">
    <property type="match status" value="1"/>
</dbReference>
<gene>
    <name evidence="6" type="primary">rplW</name>
    <name evidence="7" type="ORF">DLJ53_07155</name>
</gene>
<keyword evidence="3 6" id="KW-0694">RNA-binding</keyword>
<dbReference type="RefSeq" id="WP_111343509.1">
    <property type="nucleotide sequence ID" value="NZ_JAIWKD010000001.1"/>
</dbReference>
<accession>A0A8B2P189</accession>
<comment type="function">
    <text evidence="6">One of the early assembly proteins it binds 23S rRNA. One of the proteins that surrounds the polypeptide exit tunnel on the outside of the ribosome. Forms the main docking site for trigger factor binding to the ribosome.</text>
</comment>
<dbReference type="Pfam" id="PF00276">
    <property type="entry name" value="Ribosomal_L23"/>
    <property type="match status" value="1"/>
</dbReference>
<dbReference type="GO" id="GO:0003735">
    <property type="term" value="F:structural constituent of ribosome"/>
    <property type="evidence" value="ECO:0007669"/>
    <property type="project" value="InterPro"/>
</dbReference>
<protein>
    <recommendedName>
        <fullName evidence="6">Large ribosomal subunit protein uL23</fullName>
    </recommendedName>
</protein>
<dbReference type="Proteomes" id="UP000249590">
    <property type="component" value="Unassembled WGS sequence"/>
</dbReference>
<keyword evidence="2 6" id="KW-0699">rRNA-binding</keyword>
<dbReference type="OrthoDB" id="9793353at2"/>
<keyword evidence="4 6" id="KW-0689">Ribosomal protein</keyword>
<evidence type="ECO:0000256" key="3">
    <source>
        <dbReference type="ARBA" id="ARBA00022884"/>
    </source>
</evidence>
<dbReference type="InterPro" id="IPR013025">
    <property type="entry name" value="Ribosomal_uL23-like"/>
</dbReference>
<evidence type="ECO:0000256" key="5">
    <source>
        <dbReference type="ARBA" id="ARBA00023274"/>
    </source>
</evidence>
<dbReference type="NCBIfam" id="NF004359">
    <property type="entry name" value="PRK05738.1-3"/>
    <property type="match status" value="1"/>
</dbReference>
<dbReference type="GO" id="GO:0006412">
    <property type="term" value="P:translation"/>
    <property type="evidence" value="ECO:0007669"/>
    <property type="project" value="UniProtKB-UniRule"/>
</dbReference>
<evidence type="ECO:0000313" key="7">
    <source>
        <dbReference type="EMBL" id="RAI04215.1"/>
    </source>
</evidence>
<sequence>MAIALKNYDVIVSPVITEKSTEASENNQVVFRVARTATKPEIKEAVEALFSVKVTAVNTLVRKGKVKRFKGIKGRQSDVKHAVVTLADGQHIDVTTGL</sequence>
<dbReference type="GO" id="GO:1990904">
    <property type="term" value="C:ribonucleoprotein complex"/>
    <property type="evidence" value="ECO:0007669"/>
    <property type="project" value="UniProtKB-KW"/>
</dbReference>
<dbReference type="SUPFAM" id="SSF54189">
    <property type="entry name" value="Ribosomal proteins S24e, L23 and L15e"/>
    <property type="match status" value="1"/>
</dbReference>
<dbReference type="AlphaFoldDB" id="A0A8B2P189"/>
<reference evidence="7 8" key="1">
    <citation type="submission" date="2018-05" db="EMBL/GenBank/DDBJ databases">
        <title>Acuticoccus sediminis sp. nov., isolated from deep-sea sediment of Indian Ocean.</title>
        <authorList>
            <person name="Liu X."/>
            <person name="Lai Q."/>
            <person name="Du Y."/>
            <person name="Sun F."/>
            <person name="Zhang X."/>
            <person name="Wang S."/>
            <person name="Shao Z."/>
        </authorList>
    </citation>
    <scope>NUCLEOTIDE SEQUENCE [LARGE SCALE GENOMIC DNA]</scope>
    <source>
        <strain evidence="7 8">PTG4-2</strain>
    </source>
</reference>
<keyword evidence="5 6" id="KW-0687">Ribonucleoprotein</keyword>
<dbReference type="FunFam" id="3.30.70.330:FF:000001">
    <property type="entry name" value="50S ribosomal protein L23"/>
    <property type="match status" value="1"/>
</dbReference>
<dbReference type="InterPro" id="IPR012677">
    <property type="entry name" value="Nucleotide-bd_a/b_plait_sf"/>
</dbReference>
<evidence type="ECO:0000256" key="6">
    <source>
        <dbReference type="HAMAP-Rule" id="MF_01369"/>
    </source>
</evidence>
<comment type="caution">
    <text evidence="7">The sequence shown here is derived from an EMBL/GenBank/DDBJ whole genome shotgun (WGS) entry which is preliminary data.</text>
</comment>
<dbReference type="EMBL" id="QHHQ01000001">
    <property type="protein sequence ID" value="RAI04215.1"/>
    <property type="molecule type" value="Genomic_DNA"/>
</dbReference>
<keyword evidence="8" id="KW-1185">Reference proteome</keyword>
<dbReference type="PANTHER" id="PTHR11620">
    <property type="entry name" value="60S RIBOSOMAL PROTEIN L23A"/>
    <property type="match status" value="1"/>
</dbReference>
<evidence type="ECO:0000256" key="2">
    <source>
        <dbReference type="ARBA" id="ARBA00022730"/>
    </source>
</evidence>
<dbReference type="NCBIfam" id="NF004360">
    <property type="entry name" value="PRK05738.1-5"/>
    <property type="match status" value="1"/>
</dbReference>